<name>A0A402AQH9_9CHLR</name>
<organism evidence="1 2">
    <name type="scientific">Dictyobacter kobayashii</name>
    <dbReference type="NCBI Taxonomy" id="2014872"/>
    <lineage>
        <taxon>Bacteria</taxon>
        <taxon>Bacillati</taxon>
        <taxon>Chloroflexota</taxon>
        <taxon>Ktedonobacteria</taxon>
        <taxon>Ktedonobacterales</taxon>
        <taxon>Dictyobacteraceae</taxon>
        <taxon>Dictyobacter</taxon>
    </lineage>
</organism>
<keyword evidence="2" id="KW-1185">Reference proteome</keyword>
<evidence type="ECO:0000313" key="2">
    <source>
        <dbReference type="Proteomes" id="UP000287188"/>
    </source>
</evidence>
<reference evidence="2" key="1">
    <citation type="submission" date="2018-12" db="EMBL/GenBank/DDBJ databases">
        <title>Tengunoibacter tsumagoiensis gen. nov., sp. nov., Dictyobacter kobayashii sp. nov., D. alpinus sp. nov., and D. joshuensis sp. nov. and description of Dictyobacteraceae fam. nov. within the order Ktedonobacterales isolated from Tengu-no-mugimeshi.</title>
        <authorList>
            <person name="Wang C.M."/>
            <person name="Zheng Y."/>
            <person name="Sakai Y."/>
            <person name="Toyoda A."/>
            <person name="Minakuchi Y."/>
            <person name="Abe K."/>
            <person name="Yokota A."/>
            <person name="Yabe S."/>
        </authorList>
    </citation>
    <scope>NUCLEOTIDE SEQUENCE [LARGE SCALE GENOMIC DNA]</scope>
    <source>
        <strain evidence="2">Uno11</strain>
    </source>
</reference>
<dbReference type="AlphaFoldDB" id="A0A402AQH9"/>
<protein>
    <submittedName>
        <fullName evidence="1">Uncharacterized protein</fullName>
    </submittedName>
</protein>
<evidence type="ECO:0000313" key="1">
    <source>
        <dbReference type="EMBL" id="GCE21289.1"/>
    </source>
</evidence>
<dbReference type="RefSeq" id="WP_126552860.1">
    <property type="nucleotide sequence ID" value="NZ_BIFS01000001.1"/>
</dbReference>
<proteinExistence type="predicted"/>
<comment type="caution">
    <text evidence="1">The sequence shown here is derived from an EMBL/GenBank/DDBJ whole genome shotgun (WGS) entry which is preliminary data.</text>
</comment>
<dbReference type="OrthoDB" id="9886080at2"/>
<accession>A0A402AQH9</accession>
<sequence length="67" mass="7929">MGDPITQMRLTIRLERYLSDYAKKKVQKDAPYREEWDRAWHVAEMARANNDLTPVVLDDVRLALNKL</sequence>
<dbReference type="Proteomes" id="UP000287188">
    <property type="component" value="Unassembled WGS sequence"/>
</dbReference>
<dbReference type="EMBL" id="BIFS01000001">
    <property type="protein sequence ID" value="GCE21289.1"/>
    <property type="molecule type" value="Genomic_DNA"/>
</dbReference>
<gene>
    <name evidence="1" type="ORF">KDK_50890</name>
</gene>